<dbReference type="InterPro" id="IPR001810">
    <property type="entry name" value="F-box_dom"/>
</dbReference>
<feature type="compositionally biased region" description="Basic and acidic residues" evidence="2">
    <location>
        <begin position="1"/>
        <end position="12"/>
    </location>
</feature>
<dbReference type="InterPro" id="IPR006553">
    <property type="entry name" value="Leu-rich_rpt_Cys-con_subtyp"/>
</dbReference>
<dbReference type="Pfam" id="PF13516">
    <property type="entry name" value="LRR_6"/>
    <property type="match status" value="1"/>
</dbReference>
<dbReference type="STRING" id="568069.A0A1J1IT84"/>
<evidence type="ECO:0000256" key="1">
    <source>
        <dbReference type="ARBA" id="ARBA00022786"/>
    </source>
</evidence>
<dbReference type="Proteomes" id="UP000183832">
    <property type="component" value="Unassembled WGS sequence"/>
</dbReference>
<dbReference type="SUPFAM" id="SSF52047">
    <property type="entry name" value="RNI-like"/>
    <property type="match status" value="1"/>
</dbReference>
<dbReference type="PROSITE" id="PS50181">
    <property type="entry name" value="FBOX"/>
    <property type="match status" value="1"/>
</dbReference>
<accession>A0A1J1IT84</accession>
<dbReference type="InterPro" id="IPR001611">
    <property type="entry name" value="Leu-rich_rpt"/>
</dbReference>
<protein>
    <submittedName>
        <fullName evidence="4">CLUMA_CG015763, isoform A</fullName>
    </submittedName>
</protein>
<dbReference type="AlphaFoldDB" id="A0A1J1IT84"/>
<dbReference type="InterPro" id="IPR032675">
    <property type="entry name" value="LRR_dom_sf"/>
</dbReference>
<proteinExistence type="predicted"/>
<evidence type="ECO:0000313" key="5">
    <source>
        <dbReference type="Proteomes" id="UP000183832"/>
    </source>
</evidence>
<gene>
    <name evidence="4" type="ORF">CLUMA_CG015763</name>
</gene>
<dbReference type="EMBL" id="CVRI01000058">
    <property type="protein sequence ID" value="CRL02788.1"/>
    <property type="molecule type" value="Genomic_DNA"/>
</dbReference>
<dbReference type="InterPro" id="IPR036047">
    <property type="entry name" value="F-box-like_dom_sf"/>
</dbReference>
<dbReference type="PANTHER" id="PTHR13318">
    <property type="entry name" value="PARTNER OF PAIRED, ISOFORM B-RELATED"/>
    <property type="match status" value="1"/>
</dbReference>
<dbReference type="OrthoDB" id="2095648at2759"/>
<name>A0A1J1IT84_9DIPT</name>
<dbReference type="SUPFAM" id="SSF81383">
    <property type="entry name" value="F-box domain"/>
    <property type="match status" value="1"/>
</dbReference>
<dbReference type="GO" id="GO:0019005">
    <property type="term" value="C:SCF ubiquitin ligase complex"/>
    <property type="evidence" value="ECO:0007669"/>
    <property type="project" value="TreeGrafter"/>
</dbReference>
<dbReference type="Pfam" id="PF12937">
    <property type="entry name" value="F-box-like"/>
    <property type="match status" value="1"/>
</dbReference>
<organism evidence="4 5">
    <name type="scientific">Clunio marinus</name>
    <dbReference type="NCBI Taxonomy" id="568069"/>
    <lineage>
        <taxon>Eukaryota</taxon>
        <taxon>Metazoa</taxon>
        <taxon>Ecdysozoa</taxon>
        <taxon>Arthropoda</taxon>
        <taxon>Hexapoda</taxon>
        <taxon>Insecta</taxon>
        <taxon>Pterygota</taxon>
        <taxon>Neoptera</taxon>
        <taxon>Endopterygota</taxon>
        <taxon>Diptera</taxon>
        <taxon>Nematocera</taxon>
        <taxon>Chironomoidea</taxon>
        <taxon>Chironomidae</taxon>
        <taxon>Clunio</taxon>
    </lineage>
</organism>
<feature type="domain" description="F-box" evidence="3">
    <location>
        <begin position="120"/>
        <end position="166"/>
    </location>
</feature>
<evidence type="ECO:0000256" key="2">
    <source>
        <dbReference type="SAM" id="MobiDB-lite"/>
    </source>
</evidence>
<evidence type="ECO:0000313" key="4">
    <source>
        <dbReference type="EMBL" id="CRL02788.1"/>
    </source>
</evidence>
<sequence>MSNKSEFKENSGKKTANNSAKRLKMNESASFSKTYSEFEDDKDASVSVTIYEDDNDLNYFNKSKSRILNSSFGKRSPLVLINKTNQSAAGSSSQHQIPIRTSCKVDEAFVKRHQLKEPATDPFQSISDEILLHIFSFLPKKTLNRIATVNDRFSRVIQDETLWIRLDLGYRLLRRGAISKIISRGVIILRLAQAKIQSPIFESYFDSDEFVSTKLQYLDLSMASIDTSSLEQFIKTCRSLKKLSLEAVPLDYGVCRQIAANKNLEVLNLAMCEGITKQGMICLLINLQNLLALNISWTGLNRECVAAVVEKLTPTIVRLNISGCRKSLLDSHIQTLTRRCRNLVELDISDCTLLTSNCIENLMSLDKLEYISLSRCYNIATSSYL</sequence>
<keyword evidence="5" id="KW-1185">Reference proteome</keyword>
<keyword evidence="1" id="KW-0833">Ubl conjugation pathway</keyword>
<dbReference type="SMART" id="SM00367">
    <property type="entry name" value="LRR_CC"/>
    <property type="match status" value="2"/>
</dbReference>
<dbReference type="Gene3D" id="3.80.10.10">
    <property type="entry name" value="Ribonuclease Inhibitor"/>
    <property type="match status" value="1"/>
</dbReference>
<evidence type="ECO:0000259" key="3">
    <source>
        <dbReference type="PROSITE" id="PS50181"/>
    </source>
</evidence>
<feature type="region of interest" description="Disordered" evidence="2">
    <location>
        <begin position="1"/>
        <end position="26"/>
    </location>
</feature>
<reference evidence="4 5" key="1">
    <citation type="submission" date="2015-04" db="EMBL/GenBank/DDBJ databases">
        <authorList>
            <person name="Syromyatnikov M.Y."/>
            <person name="Popov V.N."/>
        </authorList>
    </citation>
    <scope>NUCLEOTIDE SEQUENCE [LARGE SCALE GENOMIC DNA]</scope>
</reference>
<dbReference type="GO" id="GO:0031146">
    <property type="term" value="P:SCF-dependent proteasomal ubiquitin-dependent protein catabolic process"/>
    <property type="evidence" value="ECO:0007669"/>
    <property type="project" value="TreeGrafter"/>
</dbReference>
<dbReference type="SMART" id="SM00256">
    <property type="entry name" value="FBOX"/>
    <property type="match status" value="1"/>
</dbReference>